<comment type="caution">
    <text evidence="1">The sequence shown here is derived from an EMBL/GenBank/DDBJ whole genome shotgun (WGS) entry which is preliminary data.</text>
</comment>
<reference evidence="1 2" key="1">
    <citation type="journal article" date="2019" name="Sci. Rep.">
        <title>Orb-weaving spider Araneus ventricosus genome elucidates the spidroin gene catalogue.</title>
        <authorList>
            <person name="Kono N."/>
            <person name="Nakamura H."/>
            <person name="Ohtoshi R."/>
            <person name="Moran D.A.P."/>
            <person name="Shinohara A."/>
            <person name="Yoshida Y."/>
            <person name="Fujiwara M."/>
            <person name="Mori M."/>
            <person name="Tomita M."/>
            <person name="Arakawa K."/>
        </authorList>
    </citation>
    <scope>NUCLEOTIDE SEQUENCE [LARGE SCALE GENOMIC DNA]</scope>
</reference>
<evidence type="ECO:0000313" key="2">
    <source>
        <dbReference type="Proteomes" id="UP000499080"/>
    </source>
</evidence>
<dbReference type="Proteomes" id="UP000499080">
    <property type="component" value="Unassembled WGS sequence"/>
</dbReference>
<name>A0A4Y2UNS3_ARAVE</name>
<proteinExistence type="predicted"/>
<accession>A0A4Y2UNS3</accession>
<organism evidence="1 2">
    <name type="scientific">Araneus ventricosus</name>
    <name type="common">Orbweaver spider</name>
    <name type="synonym">Epeira ventricosa</name>
    <dbReference type="NCBI Taxonomy" id="182803"/>
    <lineage>
        <taxon>Eukaryota</taxon>
        <taxon>Metazoa</taxon>
        <taxon>Ecdysozoa</taxon>
        <taxon>Arthropoda</taxon>
        <taxon>Chelicerata</taxon>
        <taxon>Arachnida</taxon>
        <taxon>Araneae</taxon>
        <taxon>Araneomorphae</taxon>
        <taxon>Entelegynae</taxon>
        <taxon>Araneoidea</taxon>
        <taxon>Araneidae</taxon>
        <taxon>Araneus</taxon>
    </lineage>
</organism>
<gene>
    <name evidence="1" type="ORF">AVEN_116513_1</name>
</gene>
<dbReference type="AlphaFoldDB" id="A0A4Y2UNS3"/>
<keyword evidence="2" id="KW-1185">Reference proteome</keyword>
<sequence>MPATPPKCKSKMMKSLGLNGPHGLARFPYLHTSCNKVTETIKPEIHLTLADPAQSYEYHDFPDGSRAKLAIKRSKKIRQDKKEPPSGGRITEKWPMHKFTIVSSMLLLLCGSAQFVN</sequence>
<protein>
    <submittedName>
        <fullName evidence="1">Uncharacterized protein</fullName>
    </submittedName>
</protein>
<evidence type="ECO:0000313" key="1">
    <source>
        <dbReference type="EMBL" id="GBO14333.1"/>
    </source>
</evidence>
<dbReference type="EMBL" id="BGPR01038478">
    <property type="protein sequence ID" value="GBO14333.1"/>
    <property type="molecule type" value="Genomic_DNA"/>
</dbReference>